<reference evidence="7" key="2">
    <citation type="submission" date="2016-07" db="EMBL/GenBank/DDBJ databases">
        <title>Evolution of pathogenesis and genome organization in the Tremellales.</title>
        <authorList>
            <person name="Cuomo C."/>
            <person name="Litvintseva A."/>
            <person name="Heitman J."/>
            <person name="Chen Y."/>
            <person name="Sun S."/>
            <person name="Springer D."/>
            <person name="Dromer F."/>
            <person name="Young S."/>
            <person name="Zeng Q."/>
            <person name="Chapman S."/>
            <person name="Gujja S."/>
            <person name="Saif S."/>
            <person name="Birren B."/>
        </authorList>
    </citation>
    <scope>NUCLEOTIDE SEQUENCE</scope>
    <source>
        <strain evidence="7">CBS 10737</strain>
    </source>
</reference>
<accession>A0A1B9I779</accession>
<feature type="domain" description="RecF/RecN/SMC N-terminal" evidence="6">
    <location>
        <begin position="100"/>
        <end position="1123"/>
    </location>
</feature>
<sequence>MAGPSKRRIVGSDDEEESPRNVSISPTKKRRTIVEDSQGNNDSDLDDFMSDHDKEDDDLDGDLGNGNGDEPEEETEAQRGTVSFRPEYERGSDGYVAGSVVRIKMTNFMTYDHVEFRPGPHLNMILGPNGTGKSSIAAAIAIGLGFAPKVMGRSNELKAYVKQGADNAEIEIELKAKKGKRNTIIWRKFSRVHEKSDWKKNHSTCTRKEVLEHVQQYGIQANNLCSFLPQDKVAEFAKMAPEVVLKETMRAAGDPRLTKWHENLVEKGARSKEIAITLEGHITQRDTWQTRADALAPDVEHVQEREARELEASLFEMCFAEILRHVVGVVQHERLKGKVQEARKEKNKAQQRFNNLQSRRQPLRELKEQWEKKAHKADVKLETEEGKFKDGMRDIRSKFNHATSIADKSSQVDTRLDQLKTVFSRRQDERRSLLEKIKRCQDILDEPREEVETDVKTKSKERAELLARRGRKSNDRDAIKDEYEDNQRMFRELDRELEDLTKKQRVLENIEAQKENAARDLDPSIGWLLDWLQQNGHMLESTVHKPPMISVSVPDKNYAWQVEQCTTLAQRKTFICTSQSDFDKLLSFSGTATYPPRMLSNGRRAEGGKVSLSLAFEEVNERTVNPDRPCSSEKLRQLGMDGFAIDYVEAEPAVIAYLCNKARLHSTALTQKSSTQIDGDALTANGLTRWATRDDVTTAVQSSYGRKDFVHRTNLKQPARAFNLAVDRDAVKQTIDEIARKKKTKFEREQPHSALKVRWDEAEQELGDMKRSTEQLEVDIKALQAKAKRWQTAGTDLETTKIKLRKLEAQPSQEEERNKLKAEKLKFAKARLRPLDQWLSSCENVLSHCEDMISANFVKMQSDVNSQAVNNRMNEGTEALQAAKVEVDAASANLAKAQQTSAEKWTAITNGIKDALAEVKDEVRNRIRDLSTLPPLEELQAALQTLRAQLELAVNIPGNVIARYNDHKNKLEKAQELVDREEAELNGLKRDLKKTLDMFDPALATLVQAVSKKFSAAFARVKCTGEVRIRRVEGDFAAWGIEILVSYRDEDTLAILTGSHQSGGERSLATVTYLMSLSEMSRTPFSLVDEINQGMDQRAERAVHNQLVEVTCEADAGQYFLITPKLLTGLTYHPKMKVLIINNGAYLPDSTKKNKKYGDLASCLRTYQDRQAISAN</sequence>
<dbReference type="Gene3D" id="3.40.50.300">
    <property type="entry name" value="P-loop containing nucleotide triphosphate hydrolases"/>
    <property type="match status" value="2"/>
</dbReference>
<dbReference type="GO" id="GO:0030915">
    <property type="term" value="C:Smc5-Smc6 complex"/>
    <property type="evidence" value="ECO:0007669"/>
    <property type="project" value="TreeGrafter"/>
</dbReference>
<evidence type="ECO:0000313" key="7">
    <source>
        <dbReference type="EMBL" id="OCF51398.1"/>
    </source>
</evidence>
<organism evidence="7">
    <name type="scientific">Kwoniella pini CBS 10737</name>
    <dbReference type="NCBI Taxonomy" id="1296096"/>
    <lineage>
        <taxon>Eukaryota</taxon>
        <taxon>Fungi</taxon>
        <taxon>Dikarya</taxon>
        <taxon>Basidiomycota</taxon>
        <taxon>Agaricomycotina</taxon>
        <taxon>Tremellomycetes</taxon>
        <taxon>Tremellales</taxon>
        <taxon>Cryptococcaceae</taxon>
        <taxon>Kwoniella</taxon>
    </lineage>
</organism>
<feature type="coiled-coil region" evidence="4">
    <location>
        <begin position="332"/>
        <end position="387"/>
    </location>
</feature>
<dbReference type="Pfam" id="PF02463">
    <property type="entry name" value="SMC_N"/>
    <property type="match status" value="1"/>
</dbReference>
<evidence type="ECO:0000256" key="2">
    <source>
        <dbReference type="ARBA" id="ARBA00018687"/>
    </source>
</evidence>
<comment type="similarity">
    <text evidence="1">Belongs to the SMC family. SMC5 subfamily.</text>
</comment>
<name>A0A1B9I779_9TREE</name>
<dbReference type="InterPro" id="IPR027417">
    <property type="entry name" value="P-loop_NTPase"/>
</dbReference>
<dbReference type="PANTHER" id="PTHR45916:SF1">
    <property type="entry name" value="STRUCTURAL MAINTENANCE OF CHROMOSOMES PROTEIN 5"/>
    <property type="match status" value="1"/>
</dbReference>
<feature type="coiled-coil region" evidence="4">
    <location>
        <begin position="766"/>
        <end position="793"/>
    </location>
</feature>
<dbReference type="AlphaFoldDB" id="A0A1B9I779"/>
<dbReference type="GO" id="GO:0005634">
    <property type="term" value="C:nucleus"/>
    <property type="evidence" value="ECO:0007669"/>
    <property type="project" value="TreeGrafter"/>
</dbReference>
<feature type="coiled-coil region" evidence="4">
    <location>
        <begin position="936"/>
        <end position="998"/>
    </location>
</feature>
<dbReference type="STRING" id="1296096.A0A1B9I779"/>
<keyword evidence="3 4" id="KW-0175">Coiled coil</keyword>
<dbReference type="OrthoDB" id="10254973at2759"/>
<dbReference type="PANTHER" id="PTHR45916">
    <property type="entry name" value="STRUCTURAL MAINTENANCE OF CHROMOSOMES PROTEIN 5"/>
    <property type="match status" value="1"/>
</dbReference>
<dbReference type="SUPFAM" id="SSF52540">
    <property type="entry name" value="P-loop containing nucleoside triphosphate hydrolases"/>
    <property type="match status" value="2"/>
</dbReference>
<proteinExistence type="inferred from homology"/>
<evidence type="ECO:0000259" key="6">
    <source>
        <dbReference type="Pfam" id="PF02463"/>
    </source>
</evidence>
<evidence type="ECO:0000256" key="1">
    <source>
        <dbReference type="ARBA" id="ARBA00010171"/>
    </source>
</evidence>
<feature type="region of interest" description="Disordered" evidence="5">
    <location>
        <begin position="1"/>
        <end position="90"/>
    </location>
</feature>
<gene>
    <name evidence="7" type="ORF">I206_02112</name>
</gene>
<evidence type="ECO:0000256" key="4">
    <source>
        <dbReference type="SAM" id="Coils"/>
    </source>
</evidence>
<dbReference type="InterPro" id="IPR003395">
    <property type="entry name" value="RecF/RecN/SMC_N"/>
</dbReference>
<dbReference type="GO" id="GO:0003697">
    <property type="term" value="F:single-stranded DNA binding"/>
    <property type="evidence" value="ECO:0007669"/>
    <property type="project" value="TreeGrafter"/>
</dbReference>
<dbReference type="GO" id="GO:0000724">
    <property type="term" value="P:double-strand break repair via homologous recombination"/>
    <property type="evidence" value="ECO:0007669"/>
    <property type="project" value="TreeGrafter"/>
</dbReference>
<evidence type="ECO:0000256" key="5">
    <source>
        <dbReference type="SAM" id="MobiDB-lite"/>
    </source>
</evidence>
<reference evidence="7" key="1">
    <citation type="submission" date="2013-07" db="EMBL/GenBank/DDBJ databases">
        <title>The Genome Sequence of Cryptococcus pinus CBS10737.</title>
        <authorList>
            <consortium name="The Broad Institute Genome Sequencing Platform"/>
            <person name="Cuomo C."/>
            <person name="Litvintseva A."/>
            <person name="Chen Y."/>
            <person name="Heitman J."/>
            <person name="Sun S."/>
            <person name="Springer D."/>
            <person name="Dromer F."/>
            <person name="Young S.K."/>
            <person name="Zeng Q."/>
            <person name="Gargeya S."/>
            <person name="Fitzgerald M."/>
            <person name="Abouelleil A."/>
            <person name="Alvarado L."/>
            <person name="Berlin A.M."/>
            <person name="Chapman S.B."/>
            <person name="Dewar J."/>
            <person name="Goldberg J."/>
            <person name="Griggs A."/>
            <person name="Gujja S."/>
            <person name="Hansen M."/>
            <person name="Howarth C."/>
            <person name="Imamovic A."/>
            <person name="Larimer J."/>
            <person name="McCowan C."/>
            <person name="Murphy C."/>
            <person name="Pearson M."/>
            <person name="Priest M."/>
            <person name="Roberts A."/>
            <person name="Saif S."/>
            <person name="Shea T."/>
            <person name="Sykes S."/>
            <person name="Wortman J."/>
            <person name="Nusbaum C."/>
            <person name="Birren B."/>
        </authorList>
    </citation>
    <scope>NUCLEOTIDE SEQUENCE [LARGE SCALE GENOMIC DNA]</scope>
    <source>
        <strain evidence="7">CBS 10737</strain>
    </source>
</reference>
<evidence type="ECO:0000256" key="3">
    <source>
        <dbReference type="ARBA" id="ARBA00023054"/>
    </source>
</evidence>
<protein>
    <recommendedName>
        <fullName evidence="2">Structural maintenance of chromosomes protein 5</fullName>
    </recommendedName>
</protein>
<feature type="coiled-coil region" evidence="4">
    <location>
        <begin position="448"/>
        <end position="520"/>
    </location>
</feature>
<feature type="compositionally biased region" description="Acidic residues" evidence="5">
    <location>
        <begin position="43"/>
        <end position="61"/>
    </location>
</feature>
<dbReference type="EMBL" id="KV700115">
    <property type="protein sequence ID" value="OCF51398.1"/>
    <property type="molecule type" value="Genomic_DNA"/>
</dbReference>